<dbReference type="Gene3D" id="1.10.510.10">
    <property type="entry name" value="Transferase(Phosphotransferase) domain 1"/>
    <property type="match status" value="1"/>
</dbReference>
<evidence type="ECO:0000313" key="19">
    <source>
        <dbReference type="Ensembl" id="ENSSRHP00000052777.1"/>
    </source>
</evidence>
<dbReference type="FunFam" id="1.10.510.10:FF:000346">
    <property type="entry name" value="Serine/threonine-protein kinase NIM1"/>
    <property type="match status" value="1"/>
</dbReference>
<dbReference type="Ensembl" id="ENSSRHT00000054258.1">
    <property type="protein sequence ID" value="ENSSRHP00000052777.1"/>
    <property type="gene ID" value="ENSSRHG00000026572.1"/>
</dbReference>
<accession>A0A673JLR2</accession>
<name>A0A673JLR2_9TELE</name>
<evidence type="ECO:0000256" key="2">
    <source>
        <dbReference type="ARBA" id="ARBA00006692"/>
    </source>
</evidence>
<dbReference type="GO" id="GO:0005524">
    <property type="term" value="F:ATP binding"/>
    <property type="evidence" value="ECO:0007669"/>
    <property type="project" value="UniProtKB-UniRule"/>
</dbReference>
<dbReference type="AlphaFoldDB" id="A0A673JLR2"/>
<keyword evidence="8 16" id="KW-0547">Nucleotide-binding</keyword>
<dbReference type="PROSITE" id="PS00107">
    <property type="entry name" value="PROTEIN_KINASE_ATP"/>
    <property type="match status" value="1"/>
</dbReference>
<evidence type="ECO:0000256" key="9">
    <source>
        <dbReference type="ARBA" id="ARBA00022777"/>
    </source>
</evidence>
<dbReference type="InterPro" id="IPR017441">
    <property type="entry name" value="Protein_kinase_ATP_BS"/>
</dbReference>
<dbReference type="EC" id="2.7.11.1" evidence="3"/>
<keyword evidence="9" id="KW-0418">Kinase</keyword>
<feature type="binding site" evidence="16">
    <location>
        <position position="103"/>
    </location>
    <ligand>
        <name>ATP</name>
        <dbReference type="ChEBI" id="CHEBI:30616"/>
    </ligand>
</feature>
<dbReference type="PANTHER" id="PTHR24346:SF35">
    <property type="entry name" value="SERINE_THREONINE-PROTEIN KINASE NIM1-LIKE"/>
    <property type="match status" value="1"/>
</dbReference>
<keyword evidence="6" id="KW-0808">Transferase</keyword>
<dbReference type="Pfam" id="PF00069">
    <property type="entry name" value="Pkinase"/>
    <property type="match status" value="1"/>
</dbReference>
<evidence type="ECO:0000256" key="4">
    <source>
        <dbReference type="ARBA" id="ARBA00022527"/>
    </source>
</evidence>
<comment type="catalytic activity">
    <reaction evidence="13">
        <text>L-seryl-[protein] + ATP = O-phospho-L-seryl-[protein] + ADP + H(+)</text>
        <dbReference type="Rhea" id="RHEA:17989"/>
        <dbReference type="Rhea" id="RHEA-COMP:9863"/>
        <dbReference type="Rhea" id="RHEA-COMP:11604"/>
        <dbReference type="ChEBI" id="CHEBI:15378"/>
        <dbReference type="ChEBI" id="CHEBI:29999"/>
        <dbReference type="ChEBI" id="CHEBI:30616"/>
        <dbReference type="ChEBI" id="CHEBI:83421"/>
        <dbReference type="ChEBI" id="CHEBI:456216"/>
        <dbReference type="EC" id="2.7.11.1"/>
    </reaction>
</comment>
<protein>
    <recommendedName>
        <fullName evidence="14">Serine/threonine-protein kinase NIM1</fullName>
        <ecNumber evidence="3">2.7.11.1</ecNumber>
    </recommendedName>
    <alternativeName>
        <fullName evidence="15">NIM1 serine/threonine-protein kinase</fullName>
    </alternativeName>
</protein>
<keyword evidence="20" id="KW-1185">Reference proteome</keyword>
<comment type="catalytic activity">
    <reaction evidence="12">
        <text>L-threonyl-[protein] + ATP = O-phospho-L-threonyl-[protein] + ADP + H(+)</text>
        <dbReference type="Rhea" id="RHEA:46608"/>
        <dbReference type="Rhea" id="RHEA-COMP:11060"/>
        <dbReference type="Rhea" id="RHEA-COMP:11605"/>
        <dbReference type="ChEBI" id="CHEBI:15378"/>
        <dbReference type="ChEBI" id="CHEBI:30013"/>
        <dbReference type="ChEBI" id="CHEBI:30616"/>
        <dbReference type="ChEBI" id="CHEBI:61977"/>
        <dbReference type="ChEBI" id="CHEBI:456216"/>
        <dbReference type="EC" id="2.7.11.1"/>
    </reaction>
</comment>
<evidence type="ECO:0000256" key="11">
    <source>
        <dbReference type="ARBA" id="ARBA00022842"/>
    </source>
</evidence>
<dbReference type="InterPro" id="IPR049571">
    <property type="entry name" value="NIM1K_STKc"/>
</dbReference>
<keyword evidence="10 16" id="KW-0067">ATP-binding</keyword>
<dbReference type="PANTHER" id="PTHR24346">
    <property type="entry name" value="MAP/MICROTUBULE AFFINITY-REGULATING KINASE"/>
    <property type="match status" value="1"/>
</dbReference>
<evidence type="ECO:0000256" key="8">
    <source>
        <dbReference type="ARBA" id="ARBA00022741"/>
    </source>
</evidence>
<keyword evidence="4 17" id="KW-0723">Serine/threonine-protein kinase</keyword>
<evidence type="ECO:0000256" key="1">
    <source>
        <dbReference type="ARBA" id="ARBA00001946"/>
    </source>
</evidence>
<evidence type="ECO:0000256" key="6">
    <source>
        <dbReference type="ARBA" id="ARBA00022679"/>
    </source>
</evidence>
<evidence type="ECO:0000313" key="20">
    <source>
        <dbReference type="Proteomes" id="UP000472270"/>
    </source>
</evidence>
<dbReference type="GO" id="GO:0000226">
    <property type="term" value="P:microtubule cytoskeleton organization"/>
    <property type="evidence" value="ECO:0007669"/>
    <property type="project" value="TreeGrafter"/>
</dbReference>
<proteinExistence type="inferred from homology"/>
<evidence type="ECO:0000256" key="7">
    <source>
        <dbReference type="ARBA" id="ARBA00022723"/>
    </source>
</evidence>
<dbReference type="PROSITE" id="PS00108">
    <property type="entry name" value="PROTEIN_KINASE_ST"/>
    <property type="match status" value="1"/>
</dbReference>
<dbReference type="Proteomes" id="UP000472270">
    <property type="component" value="Unassembled WGS sequence"/>
</dbReference>
<evidence type="ECO:0000256" key="16">
    <source>
        <dbReference type="PROSITE-ProRule" id="PRU10141"/>
    </source>
</evidence>
<dbReference type="SUPFAM" id="SSF56112">
    <property type="entry name" value="Protein kinase-like (PK-like)"/>
    <property type="match status" value="1"/>
</dbReference>
<keyword evidence="5" id="KW-0597">Phosphoprotein</keyword>
<evidence type="ECO:0000256" key="13">
    <source>
        <dbReference type="ARBA" id="ARBA00048679"/>
    </source>
</evidence>
<evidence type="ECO:0000256" key="17">
    <source>
        <dbReference type="RuleBase" id="RU000304"/>
    </source>
</evidence>
<dbReference type="FunFam" id="3.30.200.20:FF:000003">
    <property type="entry name" value="Non-specific serine/threonine protein kinase"/>
    <property type="match status" value="1"/>
</dbReference>
<dbReference type="GO" id="GO:0035556">
    <property type="term" value="P:intracellular signal transduction"/>
    <property type="evidence" value="ECO:0007669"/>
    <property type="project" value="TreeGrafter"/>
</dbReference>
<reference evidence="19" key="1">
    <citation type="submission" date="2025-08" db="UniProtKB">
        <authorList>
            <consortium name="Ensembl"/>
        </authorList>
    </citation>
    <scope>IDENTIFICATION</scope>
</reference>
<dbReference type="GO" id="GO:0050321">
    <property type="term" value="F:tau-protein kinase activity"/>
    <property type="evidence" value="ECO:0007669"/>
    <property type="project" value="TreeGrafter"/>
</dbReference>
<feature type="domain" description="Protein kinase" evidence="18">
    <location>
        <begin position="74"/>
        <end position="326"/>
    </location>
</feature>
<evidence type="ECO:0000256" key="14">
    <source>
        <dbReference type="ARBA" id="ARBA00069491"/>
    </source>
</evidence>
<sequence>MLMLFINLESTKCNLHVHRHNIYTLTDSSECGSEPEEDADPSKHLTPLEKLTLEMCNDEDIIKELTVGRRVGFYKVRGQIGCGNFSKVKLAIHALTKDKVAIKIMDKMRLDLQTQRMLSKEISNMERLYHPNLLQLYEVLETPSRLYLVLEFAGGGDVHTRISSGGKLSDQESKIVFAQILSAVKYMHENNIIHRDLKAENVLYTTNSCIKVADFGFSTRVNNLNQALDTYCGSPPYAAPELFKDESCIGPPVDVWAMGVLLFFMVTGTLPFRADTVAKLRQSVLEGAYVLPTWVSAPCQRLIRGILKPEPSERCAIDQMLGCEWLLPVELFRPIPPLYQLNPIHLIEAGPGELDGDQEEVKGILEKLGVTQEHILNNQGKRIRSPITGVYRILLHRVKRNNGAESAPIISGVVKDPKRDSLRAYRNLLHSSKLCVLLKGIVHPFYSVFFSIVQ</sequence>
<comment type="similarity">
    <text evidence="2">Belongs to the protein kinase superfamily. CAMK Ser/Thr protein kinase family.</text>
</comment>
<evidence type="ECO:0000256" key="5">
    <source>
        <dbReference type="ARBA" id="ARBA00022553"/>
    </source>
</evidence>
<comment type="cofactor">
    <cofactor evidence="1">
        <name>Mg(2+)</name>
        <dbReference type="ChEBI" id="CHEBI:18420"/>
    </cofactor>
</comment>
<dbReference type="CDD" id="cd14075">
    <property type="entry name" value="STKc_NIM1"/>
    <property type="match status" value="1"/>
</dbReference>
<dbReference type="GO" id="GO:0046872">
    <property type="term" value="F:metal ion binding"/>
    <property type="evidence" value="ECO:0007669"/>
    <property type="project" value="UniProtKB-KW"/>
</dbReference>
<dbReference type="InterPro" id="IPR011009">
    <property type="entry name" value="Kinase-like_dom_sf"/>
</dbReference>
<keyword evidence="7" id="KW-0479">Metal-binding</keyword>
<evidence type="ECO:0000256" key="12">
    <source>
        <dbReference type="ARBA" id="ARBA00047899"/>
    </source>
</evidence>
<dbReference type="PROSITE" id="PS50011">
    <property type="entry name" value="PROTEIN_KINASE_DOM"/>
    <property type="match status" value="1"/>
</dbReference>
<evidence type="ECO:0000256" key="10">
    <source>
        <dbReference type="ARBA" id="ARBA00022840"/>
    </source>
</evidence>
<keyword evidence="11" id="KW-0460">Magnesium</keyword>
<organism evidence="19 20">
    <name type="scientific">Sinocyclocheilus rhinocerous</name>
    <dbReference type="NCBI Taxonomy" id="307959"/>
    <lineage>
        <taxon>Eukaryota</taxon>
        <taxon>Metazoa</taxon>
        <taxon>Chordata</taxon>
        <taxon>Craniata</taxon>
        <taxon>Vertebrata</taxon>
        <taxon>Euteleostomi</taxon>
        <taxon>Actinopterygii</taxon>
        <taxon>Neopterygii</taxon>
        <taxon>Teleostei</taxon>
        <taxon>Ostariophysi</taxon>
        <taxon>Cypriniformes</taxon>
        <taxon>Cyprinidae</taxon>
        <taxon>Cyprininae</taxon>
        <taxon>Sinocyclocheilus</taxon>
    </lineage>
</organism>
<dbReference type="GO" id="GO:0005737">
    <property type="term" value="C:cytoplasm"/>
    <property type="evidence" value="ECO:0007669"/>
    <property type="project" value="TreeGrafter"/>
</dbReference>
<dbReference type="InterPro" id="IPR000719">
    <property type="entry name" value="Prot_kinase_dom"/>
</dbReference>
<evidence type="ECO:0000259" key="18">
    <source>
        <dbReference type="PROSITE" id="PS50011"/>
    </source>
</evidence>
<evidence type="ECO:0000256" key="3">
    <source>
        <dbReference type="ARBA" id="ARBA00012513"/>
    </source>
</evidence>
<dbReference type="SMART" id="SM00220">
    <property type="entry name" value="S_TKc"/>
    <property type="match status" value="1"/>
</dbReference>
<evidence type="ECO:0000256" key="15">
    <source>
        <dbReference type="ARBA" id="ARBA00080118"/>
    </source>
</evidence>
<reference evidence="19" key="2">
    <citation type="submission" date="2025-09" db="UniProtKB">
        <authorList>
            <consortium name="Ensembl"/>
        </authorList>
    </citation>
    <scope>IDENTIFICATION</scope>
</reference>
<dbReference type="InterPro" id="IPR008271">
    <property type="entry name" value="Ser/Thr_kinase_AS"/>
</dbReference>